<proteinExistence type="predicted"/>
<organism evidence="2 3">
    <name type="scientific">Mycolicibacterium neworleansense</name>
    <dbReference type="NCBI Taxonomy" id="146018"/>
    <lineage>
        <taxon>Bacteria</taxon>
        <taxon>Bacillati</taxon>
        <taxon>Actinomycetota</taxon>
        <taxon>Actinomycetes</taxon>
        <taxon>Mycobacteriales</taxon>
        <taxon>Mycobacteriaceae</taxon>
        <taxon>Mycolicibacterium</taxon>
    </lineage>
</organism>
<evidence type="ECO:0000313" key="3">
    <source>
        <dbReference type="Proteomes" id="UP000199147"/>
    </source>
</evidence>
<dbReference type="AlphaFoldDB" id="A0A0H5RNP8"/>
<dbReference type="Proteomes" id="UP000199147">
    <property type="component" value="Unassembled WGS sequence"/>
</dbReference>
<evidence type="ECO:0000313" key="2">
    <source>
        <dbReference type="EMBL" id="CRZ15107.1"/>
    </source>
</evidence>
<dbReference type="STRING" id="146018.BN2156_01965"/>
<reference evidence="3" key="1">
    <citation type="submission" date="2015-07" db="EMBL/GenBank/DDBJ databases">
        <authorList>
            <person name="Urmite Genomes"/>
        </authorList>
    </citation>
    <scope>NUCLEOTIDE SEQUENCE [LARGE SCALE GENOMIC DNA]</scope>
    <source>
        <strain evidence="3">type strain: ATCC 49404</strain>
    </source>
</reference>
<dbReference type="RefSeq" id="WP_090512885.1">
    <property type="nucleotide sequence ID" value="NZ_CWKH01000001.1"/>
</dbReference>
<sequence precursor="true">MFVSRVAASLTILTAAATLSIATAAVAQALSCDRPINGTFTATSDGQWAKTREVFHDEATVVTTWTVSSTCDDVMHCAGNIHSQQGWNSDLRCQSGHWYTTHRIQDWQPCPDGSTTPGDQSFRFWRVSDNPETFEGYDRTIGPSGGCGVNLWLTVEMPLTITKTG</sequence>
<keyword evidence="1" id="KW-0732">Signal</keyword>
<accession>A0A0H5RNP8</accession>
<evidence type="ECO:0008006" key="4">
    <source>
        <dbReference type="Google" id="ProtNLM"/>
    </source>
</evidence>
<protein>
    <recommendedName>
        <fullName evidence="4">Secreted protein</fullName>
    </recommendedName>
</protein>
<dbReference type="OrthoDB" id="4739449at2"/>
<gene>
    <name evidence="2" type="ORF">BN2156_01965</name>
</gene>
<feature type="chain" id="PRO_5039254229" description="Secreted protein" evidence="1">
    <location>
        <begin position="30"/>
        <end position="165"/>
    </location>
</feature>
<dbReference type="EMBL" id="CWKH01000001">
    <property type="protein sequence ID" value="CRZ15107.1"/>
    <property type="molecule type" value="Genomic_DNA"/>
</dbReference>
<feature type="signal peptide" evidence="1">
    <location>
        <begin position="1"/>
        <end position="29"/>
    </location>
</feature>
<keyword evidence="3" id="KW-1185">Reference proteome</keyword>
<evidence type="ECO:0000256" key="1">
    <source>
        <dbReference type="SAM" id="SignalP"/>
    </source>
</evidence>
<name>A0A0H5RNP8_9MYCO</name>